<dbReference type="EMBL" id="LAZR01028201">
    <property type="protein sequence ID" value="KKL63357.1"/>
    <property type="molecule type" value="Genomic_DNA"/>
</dbReference>
<reference evidence="1" key="1">
    <citation type="journal article" date="2015" name="Nature">
        <title>Complex archaea that bridge the gap between prokaryotes and eukaryotes.</title>
        <authorList>
            <person name="Spang A."/>
            <person name="Saw J.H."/>
            <person name="Jorgensen S.L."/>
            <person name="Zaremba-Niedzwiedzka K."/>
            <person name="Martijn J."/>
            <person name="Lind A.E."/>
            <person name="van Eijk R."/>
            <person name="Schleper C."/>
            <person name="Guy L."/>
            <person name="Ettema T.J."/>
        </authorList>
    </citation>
    <scope>NUCLEOTIDE SEQUENCE</scope>
</reference>
<dbReference type="AlphaFoldDB" id="A0A0F9GJI8"/>
<name>A0A0F9GJI8_9ZZZZ</name>
<proteinExistence type="predicted"/>
<comment type="caution">
    <text evidence="1">The sequence shown here is derived from an EMBL/GenBank/DDBJ whole genome shotgun (WGS) entry which is preliminary data.</text>
</comment>
<evidence type="ECO:0000313" key="1">
    <source>
        <dbReference type="EMBL" id="KKL63357.1"/>
    </source>
</evidence>
<sequence length="84" mass="9545">MSEPIESLRKSVDNFSMAMGAKLIVNNEKMHWRNCTLEHLLSEFDKNVRALKRAVETNQSHTVILGKAANVANFAMMIAERNNK</sequence>
<protein>
    <submittedName>
        <fullName evidence="1">Uncharacterized protein</fullName>
    </submittedName>
</protein>
<gene>
    <name evidence="1" type="ORF">LCGC14_2175940</name>
</gene>
<organism evidence="1">
    <name type="scientific">marine sediment metagenome</name>
    <dbReference type="NCBI Taxonomy" id="412755"/>
    <lineage>
        <taxon>unclassified sequences</taxon>
        <taxon>metagenomes</taxon>
        <taxon>ecological metagenomes</taxon>
    </lineage>
</organism>
<accession>A0A0F9GJI8</accession>